<dbReference type="AlphaFoldDB" id="A0AAJ1VLK0"/>
<evidence type="ECO:0000313" key="1">
    <source>
        <dbReference type="EMBL" id="MDN6899573.1"/>
    </source>
</evidence>
<protein>
    <submittedName>
        <fullName evidence="1">HK97 gp10 family phage protein</fullName>
    </submittedName>
</protein>
<reference evidence="1" key="1">
    <citation type="submission" date="2019-01" db="EMBL/GenBank/DDBJ databases">
        <title>Oenococcus sicerae UCMA17102.</title>
        <authorList>
            <person name="Cousin F.J."/>
            <person name="Le Guellec R."/>
            <person name="Cretenet M."/>
        </authorList>
    </citation>
    <scope>NUCLEOTIDE SEQUENCE</scope>
    <source>
        <strain evidence="1">UCMA17102</strain>
    </source>
</reference>
<dbReference type="EMBL" id="SDWY01000001">
    <property type="protein sequence ID" value="MDN6899573.1"/>
    <property type="molecule type" value="Genomic_DNA"/>
</dbReference>
<gene>
    <name evidence="1" type="ORF">EVC35_00935</name>
</gene>
<organism evidence="1 2">
    <name type="scientific">Oenococcus sicerae</name>
    <dbReference type="NCBI Taxonomy" id="2203724"/>
    <lineage>
        <taxon>Bacteria</taxon>
        <taxon>Bacillati</taxon>
        <taxon>Bacillota</taxon>
        <taxon>Bacilli</taxon>
        <taxon>Lactobacillales</taxon>
        <taxon>Lactobacillaceae</taxon>
        <taxon>Oenococcus</taxon>
    </lineage>
</organism>
<sequence>MADAIVGALQDYTTEVEEKLQKVELTTAKEGVSELKNGGGYKERTGSYTKGWAQKKQGRGRVIYNRTDYQLTHLLEFGHATRNGGRTRAFPHIKPVDNHVAELLVQKTREVLS</sequence>
<proteinExistence type="predicted"/>
<name>A0AAJ1VLK0_9LACO</name>
<accession>A0AAJ1VLK0</accession>
<evidence type="ECO:0000313" key="2">
    <source>
        <dbReference type="Proteomes" id="UP001167919"/>
    </source>
</evidence>
<dbReference type="Proteomes" id="UP001167919">
    <property type="component" value="Unassembled WGS sequence"/>
</dbReference>
<comment type="caution">
    <text evidence="1">The sequence shown here is derived from an EMBL/GenBank/DDBJ whole genome shotgun (WGS) entry which is preliminary data.</text>
</comment>